<keyword evidence="1" id="KW-0808">Transferase</keyword>
<evidence type="ECO:0000313" key="4">
    <source>
        <dbReference type="Proteomes" id="UP000178870"/>
    </source>
</evidence>
<proteinExistence type="predicted"/>
<feature type="domain" description="Glycosyltransferase subfamily 4-like N-terminal" evidence="2">
    <location>
        <begin position="15"/>
        <end position="170"/>
    </location>
</feature>
<sequence>MKIAIDISQVIYETGVSVYTRELVSNLIKLFGDNEYVLFGGSLRRVAELREFMGKFKTAKKVVTPISPSVADILWNRLHIVNIEKLVGKVDVFHSSDWAEPPSSCLKVTTIHDLSFVHYPEFTNKKVLATHKRRLYWVKKESSAVIVPSHSSKEDAIKLGISEEKIEVIPEAPGNIYKKQVRAVIDKVKEKYKIRGSYALAVGASPRKNTVRIINAFEKAKVDAKLDKLVIVGRGENHMYKNVVFLGHIPTADLPSLYSGASVFVYPSLYEGFGLPILEAFACHCSVVTSNVSSMPEVAGSSAVLVNPENIEDIAEGIVKAIKSSKELIEKGTARAKEFSWERAARETMNVYKSLV</sequence>
<dbReference type="Gene3D" id="3.40.50.2000">
    <property type="entry name" value="Glycogen Phosphorylase B"/>
    <property type="match status" value="2"/>
</dbReference>
<dbReference type="PANTHER" id="PTHR46401:SF2">
    <property type="entry name" value="GLYCOSYLTRANSFERASE WBBK-RELATED"/>
    <property type="match status" value="1"/>
</dbReference>
<comment type="caution">
    <text evidence="3">The sequence shown here is derived from an EMBL/GenBank/DDBJ whole genome shotgun (WGS) entry which is preliminary data.</text>
</comment>
<evidence type="ECO:0000313" key="3">
    <source>
        <dbReference type="EMBL" id="OGM31288.1"/>
    </source>
</evidence>
<accession>A0A1F7YX50</accession>
<dbReference type="EMBL" id="MGGP01000028">
    <property type="protein sequence ID" value="OGM31288.1"/>
    <property type="molecule type" value="Genomic_DNA"/>
</dbReference>
<name>A0A1F7YX50_9BACT</name>
<dbReference type="InterPro" id="IPR028098">
    <property type="entry name" value="Glyco_trans_4-like_N"/>
</dbReference>
<evidence type="ECO:0000259" key="2">
    <source>
        <dbReference type="Pfam" id="PF13439"/>
    </source>
</evidence>
<dbReference type="GO" id="GO:0016757">
    <property type="term" value="F:glycosyltransferase activity"/>
    <property type="evidence" value="ECO:0007669"/>
    <property type="project" value="TreeGrafter"/>
</dbReference>
<protein>
    <recommendedName>
        <fullName evidence="2">Glycosyltransferase subfamily 4-like N-terminal domain-containing protein</fullName>
    </recommendedName>
</protein>
<dbReference type="Proteomes" id="UP000178870">
    <property type="component" value="Unassembled WGS sequence"/>
</dbReference>
<dbReference type="GO" id="GO:0009103">
    <property type="term" value="P:lipopolysaccharide biosynthetic process"/>
    <property type="evidence" value="ECO:0007669"/>
    <property type="project" value="TreeGrafter"/>
</dbReference>
<gene>
    <name evidence="3" type="ORF">A2803_03795</name>
</gene>
<dbReference type="AlphaFoldDB" id="A0A1F7YX50"/>
<dbReference type="Pfam" id="PF13692">
    <property type="entry name" value="Glyco_trans_1_4"/>
    <property type="match status" value="1"/>
</dbReference>
<dbReference type="Pfam" id="PF13439">
    <property type="entry name" value="Glyco_transf_4"/>
    <property type="match status" value="1"/>
</dbReference>
<organism evidence="3 4">
    <name type="scientific">Candidatus Woesebacteria bacterium RIFCSPHIGHO2_01_FULL_44_21</name>
    <dbReference type="NCBI Taxonomy" id="1802503"/>
    <lineage>
        <taxon>Bacteria</taxon>
        <taxon>Candidatus Woeseibacteriota</taxon>
    </lineage>
</organism>
<dbReference type="CDD" id="cd03809">
    <property type="entry name" value="GT4_MtfB-like"/>
    <property type="match status" value="1"/>
</dbReference>
<reference evidence="3 4" key="1">
    <citation type="journal article" date="2016" name="Nat. Commun.">
        <title>Thousands of microbial genomes shed light on interconnected biogeochemical processes in an aquifer system.</title>
        <authorList>
            <person name="Anantharaman K."/>
            <person name="Brown C.T."/>
            <person name="Hug L.A."/>
            <person name="Sharon I."/>
            <person name="Castelle C.J."/>
            <person name="Probst A.J."/>
            <person name="Thomas B.C."/>
            <person name="Singh A."/>
            <person name="Wilkins M.J."/>
            <person name="Karaoz U."/>
            <person name="Brodie E.L."/>
            <person name="Williams K.H."/>
            <person name="Hubbard S.S."/>
            <person name="Banfield J.F."/>
        </authorList>
    </citation>
    <scope>NUCLEOTIDE SEQUENCE [LARGE SCALE GENOMIC DNA]</scope>
</reference>
<evidence type="ECO:0000256" key="1">
    <source>
        <dbReference type="ARBA" id="ARBA00022679"/>
    </source>
</evidence>
<dbReference type="SUPFAM" id="SSF53756">
    <property type="entry name" value="UDP-Glycosyltransferase/glycogen phosphorylase"/>
    <property type="match status" value="1"/>
</dbReference>
<dbReference type="PANTHER" id="PTHR46401">
    <property type="entry name" value="GLYCOSYLTRANSFERASE WBBK-RELATED"/>
    <property type="match status" value="1"/>
</dbReference>